<dbReference type="InterPro" id="IPR036397">
    <property type="entry name" value="RNaseH_sf"/>
</dbReference>
<dbReference type="InterPro" id="IPR051132">
    <property type="entry name" value="3-5_Exonuclease_domain"/>
</dbReference>
<accession>A0AAV0GBV4</accession>
<feature type="domain" description="3'-5' exonuclease" evidence="3">
    <location>
        <begin position="28"/>
        <end position="208"/>
    </location>
</feature>
<name>A0AAV0GBV4_9ASTE</name>
<dbReference type="Pfam" id="PF01612">
    <property type="entry name" value="DNA_pol_A_exo1"/>
    <property type="match status" value="1"/>
</dbReference>
<comment type="caution">
    <text evidence="4">The sequence shown here is derived from an EMBL/GenBank/DDBJ whole genome shotgun (WGS) entry which is preliminary data.</text>
</comment>
<dbReference type="SMART" id="SM00474">
    <property type="entry name" value="35EXOc"/>
    <property type="match status" value="1"/>
</dbReference>
<evidence type="ECO:0000313" key="4">
    <source>
        <dbReference type="EMBL" id="CAH9145013.1"/>
    </source>
</evidence>
<protein>
    <recommendedName>
        <fullName evidence="3">3'-5' exonuclease domain-containing protein</fullName>
    </recommendedName>
</protein>
<evidence type="ECO:0000256" key="2">
    <source>
        <dbReference type="ARBA" id="ARBA00022801"/>
    </source>
</evidence>
<dbReference type="SUPFAM" id="SSF53098">
    <property type="entry name" value="Ribonuclease H-like"/>
    <property type="match status" value="1"/>
</dbReference>
<evidence type="ECO:0000313" key="5">
    <source>
        <dbReference type="Proteomes" id="UP001152523"/>
    </source>
</evidence>
<dbReference type="GO" id="GO:0003676">
    <property type="term" value="F:nucleic acid binding"/>
    <property type="evidence" value="ECO:0007669"/>
    <property type="project" value="InterPro"/>
</dbReference>
<dbReference type="InterPro" id="IPR002562">
    <property type="entry name" value="3'-5'_exonuclease_dom"/>
</dbReference>
<keyword evidence="1" id="KW-0540">Nuclease</keyword>
<reference evidence="4" key="1">
    <citation type="submission" date="2022-07" db="EMBL/GenBank/DDBJ databases">
        <authorList>
            <person name="Macas J."/>
            <person name="Novak P."/>
            <person name="Neumann P."/>
        </authorList>
    </citation>
    <scope>NUCLEOTIDE SEQUENCE</scope>
</reference>
<dbReference type="Gene3D" id="3.30.420.10">
    <property type="entry name" value="Ribonuclease H-like superfamily/Ribonuclease H"/>
    <property type="match status" value="1"/>
</dbReference>
<dbReference type="GO" id="GO:0006139">
    <property type="term" value="P:nucleobase-containing compound metabolic process"/>
    <property type="evidence" value="ECO:0007669"/>
    <property type="project" value="InterPro"/>
</dbReference>
<organism evidence="4 5">
    <name type="scientific">Cuscuta epithymum</name>
    <dbReference type="NCBI Taxonomy" id="186058"/>
    <lineage>
        <taxon>Eukaryota</taxon>
        <taxon>Viridiplantae</taxon>
        <taxon>Streptophyta</taxon>
        <taxon>Embryophyta</taxon>
        <taxon>Tracheophyta</taxon>
        <taxon>Spermatophyta</taxon>
        <taxon>Magnoliopsida</taxon>
        <taxon>eudicotyledons</taxon>
        <taxon>Gunneridae</taxon>
        <taxon>Pentapetalae</taxon>
        <taxon>asterids</taxon>
        <taxon>lamiids</taxon>
        <taxon>Solanales</taxon>
        <taxon>Convolvulaceae</taxon>
        <taxon>Cuscuteae</taxon>
        <taxon>Cuscuta</taxon>
        <taxon>Cuscuta subgen. Cuscuta</taxon>
    </lineage>
</organism>
<dbReference type="CDD" id="cd06141">
    <property type="entry name" value="WRN_exo"/>
    <property type="match status" value="1"/>
</dbReference>
<dbReference type="FunFam" id="3.30.420.10:FF:000054">
    <property type="entry name" value="Werner Syndrome-like exonuclease"/>
    <property type="match status" value="1"/>
</dbReference>
<dbReference type="GO" id="GO:0008408">
    <property type="term" value="F:3'-5' exonuclease activity"/>
    <property type="evidence" value="ECO:0007669"/>
    <property type="project" value="InterPro"/>
</dbReference>
<dbReference type="AlphaFoldDB" id="A0AAV0GBV4"/>
<dbReference type="PANTHER" id="PTHR13620">
    <property type="entry name" value="3-5 EXONUCLEASE"/>
    <property type="match status" value="1"/>
</dbReference>
<dbReference type="GO" id="GO:0005737">
    <property type="term" value="C:cytoplasm"/>
    <property type="evidence" value="ECO:0007669"/>
    <property type="project" value="TreeGrafter"/>
</dbReference>
<evidence type="ECO:0000259" key="3">
    <source>
        <dbReference type="SMART" id="SM00474"/>
    </source>
</evidence>
<dbReference type="InterPro" id="IPR012337">
    <property type="entry name" value="RNaseH-like_sf"/>
</dbReference>
<dbReference type="Proteomes" id="UP001152523">
    <property type="component" value="Unassembled WGS sequence"/>
</dbReference>
<gene>
    <name evidence="4" type="ORF">CEPIT_LOCUS41887</name>
</gene>
<evidence type="ECO:0000256" key="1">
    <source>
        <dbReference type="ARBA" id="ARBA00022722"/>
    </source>
</evidence>
<dbReference type="EMBL" id="CAMAPF010001073">
    <property type="protein sequence ID" value="CAH9145013.1"/>
    <property type="molecule type" value="Genomic_DNA"/>
</dbReference>
<keyword evidence="2" id="KW-0378">Hydrolase</keyword>
<sequence>MSTSSLSTTFNSTNGKYYVQCAGKTIETTVTKRGAAVSDWVRDIRSKHSGKSAVVVGLDREWRPNTSPNASNKTATLQLCVEEKCLIFQLLHADEIPDALKRFMSDSTFAFVGVEVANDVGKLREEYGLACGKSVDIAELARTKFPGKFNEQAVGLTSLVKEICGFDVAKPEDVRRSDWAAAELSSAQVQYASIDAYASFRVGQSLLHGN</sequence>
<keyword evidence="5" id="KW-1185">Reference proteome</keyword>
<dbReference type="GO" id="GO:0005634">
    <property type="term" value="C:nucleus"/>
    <property type="evidence" value="ECO:0007669"/>
    <property type="project" value="TreeGrafter"/>
</dbReference>
<dbReference type="PANTHER" id="PTHR13620:SF121">
    <property type="entry name" value="EMB|CAB82946.1-RELATED"/>
    <property type="match status" value="1"/>
</dbReference>
<proteinExistence type="predicted"/>